<organism evidence="1 2">
    <name type="scientific">Anopheles minimus</name>
    <dbReference type="NCBI Taxonomy" id="112268"/>
    <lineage>
        <taxon>Eukaryota</taxon>
        <taxon>Metazoa</taxon>
        <taxon>Ecdysozoa</taxon>
        <taxon>Arthropoda</taxon>
        <taxon>Hexapoda</taxon>
        <taxon>Insecta</taxon>
        <taxon>Pterygota</taxon>
        <taxon>Neoptera</taxon>
        <taxon>Endopterygota</taxon>
        <taxon>Diptera</taxon>
        <taxon>Nematocera</taxon>
        <taxon>Culicoidea</taxon>
        <taxon>Culicidae</taxon>
        <taxon>Anophelinae</taxon>
        <taxon>Anopheles</taxon>
    </lineage>
</organism>
<name>A0A182VTN2_9DIPT</name>
<sequence length="234" mass="26721">MTMFPAQSGSVNDEPCPSRERCYRQLKILDGNCKTSGQMQKKRIRVYRTLNPGMKRKRQHHYTTDRWQSSLTTPASSCYELINGQEYLQPSTAIDPSQDHFTFAVLAQNRSHSIWKLMTADPSCFYLCNVRTGQYLMVAANDRAYTVNRTLLSSYNKQSFIFGLYYPNWPASFDAHVTNSLKQQLLCTSAEIEPITQNKLIDTFPNENGLRSTDGVACYWQLAPQTTCPSDSHC</sequence>
<keyword evidence="2" id="KW-1185">Reference proteome</keyword>
<protein>
    <submittedName>
        <fullName evidence="1">Uncharacterized protein</fullName>
    </submittedName>
</protein>
<dbReference type="Proteomes" id="UP000075920">
    <property type="component" value="Unassembled WGS sequence"/>
</dbReference>
<reference evidence="2" key="1">
    <citation type="submission" date="2013-03" db="EMBL/GenBank/DDBJ databases">
        <title>The Genome Sequence of Anopheles minimus MINIMUS1.</title>
        <authorList>
            <consortium name="The Broad Institute Genomics Platform"/>
            <person name="Neafsey D.E."/>
            <person name="Walton C."/>
            <person name="Walker B."/>
            <person name="Young S.K."/>
            <person name="Zeng Q."/>
            <person name="Gargeya S."/>
            <person name="Fitzgerald M."/>
            <person name="Haas B."/>
            <person name="Abouelleil A."/>
            <person name="Allen A.W."/>
            <person name="Alvarado L."/>
            <person name="Arachchi H.M."/>
            <person name="Berlin A.M."/>
            <person name="Chapman S.B."/>
            <person name="Gainer-Dewar J."/>
            <person name="Goldberg J."/>
            <person name="Griggs A."/>
            <person name="Gujja S."/>
            <person name="Hansen M."/>
            <person name="Howarth C."/>
            <person name="Imamovic A."/>
            <person name="Ireland A."/>
            <person name="Larimer J."/>
            <person name="McCowan C."/>
            <person name="Murphy C."/>
            <person name="Pearson M."/>
            <person name="Poon T.W."/>
            <person name="Priest M."/>
            <person name="Roberts A."/>
            <person name="Saif S."/>
            <person name="Shea T."/>
            <person name="Sisk P."/>
            <person name="Sykes S."/>
            <person name="Wortman J."/>
            <person name="Nusbaum C."/>
            <person name="Birren B."/>
        </authorList>
    </citation>
    <scope>NUCLEOTIDE SEQUENCE [LARGE SCALE GENOMIC DNA]</scope>
    <source>
        <strain evidence="2">MINIMUS1</strain>
    </source>
</reference>
<accession>A0A182VTN2</accession>
<dbReference type="VEuPathDB" id="VectorBase:AMIN001425"/>
<dbReference type="AlphaFoldDB" id="A0A182VTN2"/>
<reference evidence="1" key="2">
    <citation type="submission" date="2020-05" db="UniProtKB">
        <authorList>
            <consortium name="EnsemblMetazoa"/>
        </authorList>
    </citation>
    <scope>IDENTIFICATION</scope>
    <source>
        <strain evidence="1">MINIMUS1</strain>
    </source>
</reference>
<evidence type="ECO:0000313" key="2">
    <source>
        <dbReference type="Proteomes" id="UP000075920"/>
    </source>
</evidence>
<proteinExistence type="predicted"/>
<dbReference type="EnsemblMetazoa" id="AMIN001425-RA">
    <property type="protein sequence ID" value="AMIN001425-PA"/>
    <property type="gene ID" value="AMIN001425"/>
</dbReference>
<evidence type="ECO:0000313" key="1">
    <source>
        <dbReference type="EnsemblMetazoa" id="AMIN001425-PA"/>
    </source>
</evidence>